<dbReference type="Pfam" id="PF01522">
    <property type="entry name" value="Polysacc_deac_1"/>
    <property type="match status" value="1"/>
</dbReference>
<dbReference type="InterPro" id="IPR001002">
    <property type="entry name" value="Chitin-bd_1"/>
</dbReference>
<evidence type="ECO:0000259" key="12">
    <source>
        <dbReference type="PROSITE" id="PS51677"/>
    </source>
</evidence>
<dbReference type="RefSeq" id="XP_040714135.1">
    <property type="nucleotide sequence ID" value="XM_040862219.1"/>
</dbReference>
<evidence type="ECO:0000256" key="3">
    <source>
        <dbReference type="ARBA" id="ARBA00022723"/>
    </source>
</evidence>
<dbReference type="CDD" id="cd00035">
    <property type="entry name" value="ChtBD1"/>
    <property type="match status" value="2"/>
</dbReference>
<keyword evidence="8" id="KW-1015">Disulfide bond</keyword>
<feature type="disulfide bond" evidence="8">
    <location>
        <begin position="91"/>
        <end position="106"/>
    </location>
</feature>
<dbReference type="InterPro" id="IPR002509">
    <property type="entry name" value="NODB_dom"/>
</dbReference>
<feature type="domain" description="Chitin-binding type-1" evidence="11">
    <location>
        <begin position="27"/>
        <end position="74"/>
    </location>
</feature>
<evidence type="ECO:0000256" key="2">
    <source>
        <dbReference type="ARBA" id="ARBA00022669"/>
    </source>
</evidence>
<feature type="domain" description="NodB homology" evidence="12">
    <location>
        <begin position="168"/>
        <end position="365"/>
    </location>
</feature>
<dbReference type="PROSITE" id="PS00026">
    <property type="entry name" value="CHIT_BIND_I_1"/>
    <property type="match status" value="1"/>
</dbReference>
<keyword evidence="3" id="KW-0479">Metal-binding</keyword>
<dbReference type="PANTHER" id="PTHR46471:SF4">
    <property type="entry name" value="CHITIN DEACETYLASE"/>
    <property type="match status" value="1"/>
</dbReference>
<keyword evidence="7" id="KW-0170">Cobalt</keyword>
<feature type="disulfide bond" evidence="8">
    <location>
        <begin position="100"/>
        <end position="112"/>
    </location>
</feature>
<dbReference type="Pfam" id="PF00187">
    <property type="entry name" value="Chitin_bind_1"/>
    <property type="match status" value="2"/>
</dbReference>
<dbReference type="PROSITE" id="PS51677">
    <property type="entry name" value="NODB"/>
    <property type="match status" value="1"/>
</dbReference>
<dbReference type="OrthoDB" id="407355at2759"/>
<name>A0A1Y2DT05_9PEZI</name>
<accession>A0A1Y2DT05</accession>
<sequence>MFLSLASSLAIASASSVLQLKRAVSPDDTCGNTGAGTKGYTCATGQCCSQYGYCGSTTDYCGDGCQSAFGTCTAGTGTGDGGDGGSSSGRCGPTQGNAVCSSTECCSAEGYCGTTVDHCKAPDCLFQYGPACDANKIPAGTNTSTLTRSKVGTVLYGGAGIYDCVETGVVALTYDDGPSEYTSDLLDLLAKYSAKATFFITGNNNGKGEIDNASLPWPAVIKRMHADAHQIASHTWSHADLSAITSVQRKNEMIKNEMALRNILGFIPTYMRPPYSSCTAASGCESDLAALGYHVTYFDLDTQDYLHTTADLIQTSKDVFDQFFVSRSNTTDDALAIAHDIHFQTVYNLTEYMLLGLQTRGYRTVTVGECLGDPVANWYRIDSAASVSSQVSSTTSKATSTPKVSSTAKATSTPKTSTTKATSTKATSTKATSTKATSTSKTSATTQMTPTTKSSSTSTRRATTTTSPSPSTNNSGQ</sequence>
<dbReference type="Gene3D" id="3.30.60.10">
    <property type="entry name" value="Endochitinase-like"/>
    <property type="match status" value="2"/>
</dbReference>
<evidence type="ECO:0000256" key="6">
    <source>
        <dbReference type="ARBA" id="ARBA00023277"/>
    </source>
</evidence>
<dbReference type="PANTHER" id="PTHR46471">
    <property type="entry name" value="CHITIN DEACETYLASE"/>
    <property type="match status" value="1"/>
</dbReference>
<feature type="region of interest" description="Disordered" evidence="9">
    <location>
        <begin position="390"/>
        <end position="477"/>
    </location>
</feature>
<keyword evidence="4 10" id="KW-0732">Signal</keyword>
<organism evidence="13 14">
    <name type="scientific">Pseudomassariella vexata</name>
    <dbReference type="NCBI Taxonomy" id="1141098"/>
    <lineage>
        <taxon>Eukaryota</taxon>
        <taxon>Fungi</taxon>
        <taxon>Dikarya</taxon>
        <taxon>Ascomycota</taxon>
        <taxon>Pezizomycotina</taxon>
        <taxon>Sordariomycetes</taxon>
        <taxon>Xylariomycetidae</taxon>
        <taxon>Amphisphaeriales</taxon>
        <taxon>Pseudomassariaceae</taxon>
        <taxon>Pseudomassariella</taxon>
    </lineage>
</organism>
<evidence type="ECO:0000256" key="10">
    <source>
        <dbReference type="SAM" id="SignalP"/>
    </source>
</evidence>
<dbReference type="Proteomes" id="UP000193689">
    <property type="component" value="Unassembled WGS sequence"/>
</dbReference>
<dbReference type="InterPro" id="IPR018371">
    <property type="entry name" value="Chitin-binding_1_CS"/>
</dbReference>
<feature type="chain" id="PRO_5012756547" description="Glycoside hydrolase/deacetylase" evidence="10">
    <location>
        <begin position="17"/>
        <end position="477"/>
    </location>
</feature>
<proteinExistence type="predicted"/>
<evidence type="ECO:0000256" key="1">
    <source>
        <dbReference type="ARBA" id="ARBA00001941"/>
    </source>
</evidence>
<dbReference type="GO" id="GO:0008061">
    <property type="term" value="F:chitin binding"/>
    <property type="evidence" value="ECO:0007669"/>
    <property type="project" value="UniProtKB-UniRule"/>
</dbReference>
<dbReference type="GO" id="GO:0046872">
    <property type="term" value="F:metal ion binding"/>
    <property type="evidence" value="ECO:0007669"/>
    <property type="project" value="UniProtKB-KW"/>
</dbReference>
<dbReference type="GO" id="GO:0005975">
    <property type="term" value="P:carbohydrate metabolic process"/>
    <property type="evidence" value="ECO:0007669"/>
    <property type="project" value="InterPro"/>
</dbReference>
<dbReference type="PROSITE" id="PS50941">
    <property type="entry name" value="CHIT_BIND_I_2"/>
    <property type="match status" value="2"/>
</dbReference>
<keyword evidence="14" id="KW-1185">Reference proteome</keyword>
<comment type="cofactor">
    <cofactor evidence="1">
        <name>Co(2+)</name>
        <dbReference type="ChEBI" id="CHEBI:48828"/>
    </cofactor>
</comment>
<dbReference type="InterPro" id="IPR011330">
    <property type="entry name" value="Glyco_hydro/deAcase_b/a-brl"/>
</dbReference>
<dbReference type="EMBL" id="MCFJ01000009">
    <property type="protein sequence ID" value="ORY62299.1"/>
    <property type="molecule type" value="Genomic_DNA"/>
</dbReference>
<feature type="domain" description="Chitin-binding type-1" evidence="11">
    <location>
        <begin position="88"/>
        <end position="134"/>
    </location>
</feature>
<gene>
    <name evidence="13" type="ORF">BCR38DRAFT_458859</name>
</gene>
<keyword evidence="6" id="KW-0119">Carbohydrate metabolism</keyword>
<dbReference type="SUPFAM" id="SSF57016">
    <property type="entry name" value="Plant lectins/antimicrobial peptides"/>
    <property type="match status" value="2"/>
</dbReference>
<keyword evidence="5" id="KW-0378">Hydrolase</keyword>
<evidence type="ECO:0000313" key="14">
    <source>
        <dbReference type="Proteomes" id="UP000193689"/>
    </source>
</evidence>
<dbReference type="InParanoid" id="A0A1Y2DT05"/>
<evidence type="ECO:0000256" key="4">
    <source>
        <dbReference type="ARBA" id="ARBA00022729"/>
    </source>
</evidence>
<evidence type="ECO:0008006" key="15">
    <source>
        <dbReference type="Google" id="ProtNLM"/>
    </source>
</evidence>
<feature type="signal peptide" evidence="10">
    <location>
        <begin position="1"/>
        <end position="16"/>
    </location>
</feature>
<dbReference type="InterPro" id="IPR036861">
    <property type="entry name" value="Endochitinase-like_sf"/>
</dbReference>
<evidence type="ECO:0000313" key="13">
    <source>
        <dbReference type="EMBL" id="ORY62299.1"/>
    </source>
</evidence>
<evidence type="ECO:0000256" key="8">
    <source>
        <dbReference type="PROSITE-ProRule" id="PRU00261"/>
    </source>
</evidence>
<feature type="disulfide bond" evidence="8">
    <location>
        <begin position="47"/>
        <end position="61"/>
    </location>
</feature>
<evidence type="ECO:0000256" key="5">
    <source>
        <dbReference type="ARBA" id="ARBA00022801"/>
    </source>
</evidence>
<dbReference type="SMART" id="SM00270">
    <property type="entry name" value="ChtBD1"/>
    <property type="match status" value="2"/>
</dbReference>
<dbReference type="GO" id="GO:0016810">
    <property type="term" value="F:hydrolase activity, acting on carbon-nitrogen (but not peptide) bonds"/>
    <property type="evidence" value="ECO:0007669"/>
    <property type="project" value="InterPro"/>
</dbReference>
<dbReference type="Gene3D" id="3.20.20.370">
    <property type="entry name" value="Glycoside hydrolase/deacetylase"/>
    <property type="match status" value="1"/>
</dbReference>
<dbReference type="SUPFAM" id="SSF88713">
    <property type="entry name" value="Glycoside hydrolase/deacetylase"/>
    <property type="match status" value="1"/>
</dbReference>
<dbReference type="GeneID" id="63778431"/>
<protein>
    <recommendedName>
        <fullName evidence="15">Glycoside hydrolase/deacetylase</fullName>
    </recommendedName>
</protein>
<evidence type="ECO:0000256" key="9">
    <source>
        <dbReference type="SAM" id="MobiDB-lite"/>
    </source>
</evidence>
<reference evidence="13 14" key="1">
    <citation type="submission" date="2016-07" db="EMBL/GenBank/DDBJ databases">
        <title>Pervasive Adenine N6-methylation of Active Genes in Fungi.</title>
        <authorList>
            <consortium name="DOE Joint Genome Institute"/>
            <person name="Mondo S.J."/>
            <person name="Dannebaum R.O."/>
            <person name="Kuo R.C."/>
            <person name="Labutti K."/>
            <person name="Haridas S."/>
            <person name="Kuo A."/>
            <person name="Salamov A."/>
            <person name="Ahrendt S.R."/>
            <person name="Lipzen A."/>
            <person name="Sullivan W."/>
            <person name="Andreopoulos W.B."/>
            <person name="Clum A."/>
            <person name="Lindquist E."/>
            <person name="Daum C."/>
            <person name="Ramamoorthy G.K."/>
            <person name="Gryganskyi A."/>
            <person name="Culley D."/>
            <person name="Magnuson J.K."/>
            <person name="James T.Y."/>
            <person name="O'Malley M.A."/>
            <person name="Stajich J.E."/>
            <person name="Spatafora J.W."/>
            <person name="Visel A."/>
            <person name="Grigoriev I.V."/>
        </authorList>
    </citation>
    <scope>NUCLEOTIDE SEQUENCE [LARGE SCALE GENOMIC DNA]</scope>
    <source>
        <strain evidence="13 14">CBS 129021</strain>
    </source>
</reference>
<evidence type="ECO:0000256" key="7">
    <source>
        <dbReference type="ARBA" id="ARBA00023285"/>
    </source>
</evidence>
<dbReference type="STRING" id="1141098.A0A1Y2DT05"/>
<evidence type="ECO:0000259" key="11">
    <source>
        <dbReference type="PROSITE" id="PS50941"/>
    </source>
</evidence>
<comment type="caution">
    <text evidence="13">The sequence shown here is derived from an EMBL/GenBank/DDBJ whole genome shotgun (WGS) entry which is preliminary data.</text>
</comment>
<feature type="disulfide bond" evidence="8">
    <location>
        <begin position="105"/>
        <end position="119"/>
    </location>
</feature>
<dbReference type="AlphaFoldDB" id="A0A1Y2DT05"/>
<comment type="caution">
    <text evidence="8">Lacks conserved residue(s) required for the propagation of feature annotation.</text>
</comment>
<keyword evidence="2 8" id="KW-0147">Chitin-binding</keyword>
<feature type="disulfide bond" evidence="8">
    <location>
        <begin position="42"/>
        <end position="54"/>
    </location>
</feature>
<dbReference type="CDD" id="cd10951">
    <property type="entry name" value="CE4_ClCDA_like"/>
    <property type="match status" value="1"/>
</dbReference>